<organism evidence="1 2">
    <name type="scientific">Pararge aegeria aegeria</name>
    <dbReference type="NCBI Taxonomy" id="348720"/>
    <lineage>
        <taxon>Eukaryota</taxon>
        <taxon>Metazoa</taxon>
        <taxon>Ecdysozoa</taxon>
        <taxon>Arthropoda</taxon>
        <taxon>Hexapoda</taxon>
        <taxon>Insecta</taxon>
        <taxon>Pterygota</taxon>
        <taxon>Neoptera</taxon>
        <taxon>Endopterygota</taxon>
        <taxon>Lepidoptera</taxon>
        <taxon>Glossata</taxon>
        <taxon>Ditrysia</taxon>
        <taxon>Papilionoidea</taxon>
        <taxon>Nymphalidae</taxon>
        <taxon>Satyrinae</taxon>
        <taxon>Satyrini</taxon>
        <taxon>Parargina</taxon>
        <taxon>Pararge</taxon>
    </lineage>
</organism>
<reference evidence="1" key="1">
    <citation type="submission" date="2022-03" db="EMBL/GenBank/DDBJ databases">
        <authorList>
            <person name="Lindestad O."/>
        </authorList>
    </citation>
    <scope>NUCLEOTIDE SEQUENCE</scope>
</reference>
<name>A0A8S4S6V7_9NEOP</name>
<accession>A0A8S4S6V7</accession>
<protein>
    <submittedName>
        <fullName evidence="1">Jg4177 protein</fullName>
    </submittedName>
</protein>
<comment type="caution">
    <text evidence="1">The sequence shown here is derived from an EMBL/GenBank/DDBJ whole genome shotgun (WGS) entry which is preliminary data.</text>
</comment>
<evidence type="ECO:0000313" key="2">
    <source>
        <dbReference type="Proteomes" id="UP000838756"/>
    </source>
</evidence>
<keyword evidence="2" id="KW-1185">Reference proteome</keyword>
<dbReference type="AlphaFoldDB" id="A0A8S4S6V7"/>
<dbReference type="EMBL" id="CAKXAJ010026146">
    <property type="protein sequence ID" value="CAH2258431.1"/>
    <property type="molecule type" value="Genomic_DNA"/>
</dbReference>
<proteinExistence type="predicted"/>
<dbReference type="Proteomes" id="UP000838756">
    <property type="component" value="Unassembled WGS sequence"/>
</dbReference>
<gene>
    <name evidence="1" type="primary">jg4177</name>
    <name evidence="1" type="ORF">PAEG_LOCUS23338</name>
</gene>
<sequence length="149" mass="16201">MADIEVLGSISDEALISVGLSIKKFLVPARSLEIGGESPPCLCEHVMLSVLRRRSGRVGSSVPSDYESKEIEIAHVFAHTLVPHSWKTLWKSTTKVLYRYQVIKTTISLCDGFRVIVIALTCSCLSSAHVTENAAAQPDRGESLTACNV</sequence>
<evidence type="ECO:0000313" key="1">
    <source>
        <dbReference type="EMBL" id="CAH2258431.1"/>
    </source>
</evidence>